<evidence type="ECO:0000313" key="2">
    <source>
        <dbReference type="EMBL" id="KAK8593306.1"/>
    </source>
</evidence>
<proteinExistence type="predicted"/>
<organism evidence="2 3">
    <name type="scientific">Hibiscus sabdariffa</name>
    <name type="common">roselle</name>
    <dbReference type="NCBI Taxonomy" id="183260"/>
    <lineage>
        <taxon>Eukaryota</taxon>
        <taxon>Viridiplantae</taxon>
        <taxon>Streptophyta</taxon>
        <taxon>Embryophyta</taxon>
        <taxon>Tracheophyta</taxon>
        <taxon>Spermatophyta</taxon>
        <taxon>Magnoliopsida</taxon>
        <taxon>eudicotyledons</taxon>
        <taxon>Gunneridae</taxon>
        <taxon>Pentapetalae</taxon>
        <taxon>rosids</taxon>
        <taxon>malvids</taxon>
        <taxon>Malvales</taxon>
        <taxon>Malvaceae</taxon>
        <taxon>Malvoideae</taxon>
        <taxon>Hibiscus</taxon>
    </lineage>
</organism>
<sequence length="116" mass="12996">MAFWRYIRAGDRALWKTLSQIYLNPLQTFPSFTSEFRAPEEMPDSDQPAPTQDQQSDATTSNKSPAQEETEKTESQHLGSKSENTEPEVATTHDQSPVTPTTVAILEPSNKIEDVL</sequence>
<feature type="compositionally biased region" description="Polar residues" evidence="1">
    <location>
        <begin position="48"/>
        <end position="67"/>
    </location>
</feature>
<dbReference type="EMBL" id="JBBPBM010000003">
    <property type="protein sequence ID" value="KAK8593306.1"/>
    <property type="molecule type" value="Genomic_DNA"/>
</dbReference>
<evidence type="ECO:0000256" key="1">
    <source>
        <dbReference type="SAM" id="MobiDB-lite"/>
    </source>
</evidence>
<protein>
    <submittedName>
        <fullName evidence="2">Uncharacterized protein</fullName>
    </submittedName>
</protein>
<comment type="caution">
    <text evidence="2">The sequence shown here is derived from an EMBL/GenBank/DDBJ whole genome shotgun (WGS) entry which is preliminary data.</text>
</comment>
<evidence type="ECO:0000313" key="3">
    <source>
        <dbReference type="Proteomes" id="UP001472677"/>
    </source>
</evidence>
<name>A0ABR2G2P4_9ROSI</name>
<dbReference type="Proteomes" id="UP001472677">
    <property type="component" value="Unassembled WGS sequence"/>
</dbReference>
<reference evidence="2 3" key="1">
    <citation type="journal article" date="2024" name="G3 (Bethesda)">
        <title>Genome assembly of Hibiscus sabdariffa L. provides insights into metabolisms of medicinal natural products.</title>
        <authorList>
            <person name="Kim T."/>
        </authorList>
    </citation>
    <scope>NUCLEOTIDE SEQUENCE [LARGE SCALE GENOMIC DNA]</scope>
    <source>
        <strain evidence="2">TK-2024</strain>
        <tissue evidence="2">Old leaves</tissue>
    </source>
</reference>
<keyword evidence="3" id="KW-1185">Reference proteome</keyword>
<feature type="compositionally biased region" description="Polar residues" evidence="1">
    <location>
        <begin position="92"/>
        <end position="102"/>
    </location>
</feature>
<accession>A0ABR2G2P4</accession>
<feature type="region of interest" description="Disordered" evidence="1">
    <location>
        <begin position="33"/>
        <end position="116"/>
    </location>
</feature>
<gene>
    <name evidence="2" type="ORF">V6N12_045389</name>
</gene>